<organism evidence="2 3">
    <name type="scientific">Sclerotinia borealis (strain F-4128)</name>
    <dbReference type="NCBI Taxonomy" id="1432307"/>
    <lineage>
        <taxon>Eukaryota</taxon>
        <taxon>Fungi</taxon>
        <taxon>Dikarya</taxon>
        <taxon>Ascomycota</taxon>
        <taxon>Pezizomycotina</taxon>
        <taxon>Leotiomycetes</taxon>
        <taxon>Helotiales</taxon>
        <taxon>Sclerotiniaceae</taxon>
        <taxon>Sclerotinia</taxon>
    </lineage>
</organism>
<dbReference type="OrthoDB" id="3633220at2759"/>
<keyword evidence="3" id="KW-1185">Reference proteome</keyword>
<proteinExistence type="predicted"/>
<evidence type="ECO:0000259" key="1">
    <source>
        <dbReference type="Pfam" id="PF25484"/>
    </source>
</evidence>
<comment type="caution">
    <text evidence="2">The sequence shown here is derived from an EMBL/GenBank/DDBJ whole genome shotgun (WGS) entry which is preliminary data.</text>
</comment>
<accession>W9CD53</accession>
<dbReference type="Pfam" id="PF25484">
    <property type="entry name" value="DUF7907"/>
    <property type="match status" value="1"/>
</dbReference>
<reference evidence="2 3" key="1">
    <citation type="journal article" date="2014" name="Genome Announc.">
        <title>Draft genome sequence of Sclerotinia borealis, a psychrophilic plant pathogenic fungus.</title>
        <authorList>
            <person name="Mardanov A.V."/>
            <person name="Beletsky A.V."/>
            <person name="Kadnikov V.V."/>
            <person name="Ignatov A.N."/>
            <person name="Ravin N.V."/>
        </authorList>
    </citation>
    <scope>NUCLEOTIDE SEQUENCE [LARGE SCALE GENOMIC DNA]</scope>
    <source>
        <strain evidence="3">F-4157</strain>
    </source>
</reference>
<sequence>MAGLAFYNGEQGTGIYRLNNTINALRYMVRWICTTLGTRTTDVAQILGGTIRGAHKRSIVNTPPEFRSISGPHELRSVVSIVQKLRGDGAAICSCEICDRHGEYEQQAYIKRYYCFKNGSVAIDQVSSAVEMASLIFFGIFLGLVAETSAGRNHRALNSGEFSLALSAQGYPSLSLNAVPGPQADTLSLIFERQAAYPGTPCYTNSTYLDFDVGDTQPFAMYVPQVGDDYGLAVPVLANLGQKNGRAGFVLAGGQLAPPLDSGVENFFACNGTVNGEDALVLNFGVFNSDGTSPTGCVAATLIQNDNVDN</sequence>
<dbReference type="Proteomes" id="UP000019487">
    <property type="component" value="Unassembled WGS sequence"/>
</dbReference>
<evidence type="ECO:0000313" key="3">
    <source>
        <dbReference type="Proteomes" id="UP000019487"/>
    </source>
</evidence>
<dbReference type="AlphaFoldDB" id="W9CD53"/>
<gene>
    <name evidence="2" type="ORF">SBOR_4896</name>
</gene>
<dbReference type="EMBL" id="AYSA01000229">
    <property type="protein sequence ID" value="ESZ94702.1"/>
    <property type="molecule type" value="Genomic_DNA"/>
</dbReference>
<feature type="domain" description="DUF7907" evidence="1">
    <location>
        <begin position="201"/>
        <end position="303"/>
    </location>
</feature>
<dbReference type="HOGENOM" id="CLU_897602_0_0_1"/>
<evidence type="ECO:0000313" key="2">
    <source>
        <dbReference type="EMBL" id="ESZ94702.1"/>
    </source>
</evidence>
<dbReference type="InterPro" id="IPR057229">
    <property type="entry name" value="DUF7907"/>
</dbReference>
<protein>
    <recommendedName>
        <fullName evidence="1">DUF7907 domain-containing protein</fullName>
    </recommendedName>
</protein>
<name>W9CD53_SCLBF</name>